<sequence length="224" mass="23634">MNSRSKIAWFVTGTDTGIGKTFVSCALLHALCARGLRTTGMKPIAAGIEADGSNEDVERLRAASSVRVERSLVNPYLLREPIAPHLAAAEEGIKLALPTIREAFDALTDLADAVIVEGCGGFVVPLDESHDTADLALCLDLPVILVVGMRLGCLNHALLTEEAIARRGLTLAGWVANRIDPQMLRFEANLATLEARIAAPLLGVVPHMPAGDPAKAASHLGLPP</sequence>
<dbReference type="EC" id="6.3.3.3" evidence="8"/>
<dbReference type="FunFam" id="3.40.50.300:FF:000292">
    <property type="entry name" value="ATP-dependent dethiobiotin synthetase BioD"/>
    <property type="match status" value="1"/>
</dbReference>
<dbReference type="GO" id="GO:0000287">
    <property type="term" value="F:magnesium ion binding"/>
    <property type="evidence" value="ECO:0007669"/>
    <property type="project" value="UniProtKB-UniRule"/>
</dbReference>
<comment type="similarity">
    <text evidence="8">Belongs to the dethiobiotin synthetase family.</text>
</comment>
<dbReference type="Gene3D" id="3.40.50.300">
    <property type="entry name" value="P-loop containing nucleotide triphosphate hydrolases"/>
    <property type="match status" value="1"/>
</dbReference>
<evidence type="ECO:0000256" key="2">
    <source>
        <dbReference type="ARBA" id="ARBA00022598"/>
    </source>
</evidence>
<evidence type="ECO:0000256" key="1">
    <source>
        <dbReference type="ARBA" id="ARBA00022490"/>
    </source>
</evidence>
<comment type="subcellular location">
    <subcellularLocation>
        <location evidence="8">Cytoplasm</location>
    </subcellularLocation>
</comment>
<protein>
    <recommendedName>
        <fullName evidence="8">ATP-dependent dethiobiotin synthetase BioD</fullName>
        <ecNumber evidence="8">6.3.3.3</ecNumber>
    </recommendedName>
    <alternativeName>
        <fullName evidence="8">DTB synthetase</fullName>
        <shortName evidence="8">DTBS</shortName>
    </alternativeName>
    <alternativeName>
        <fullName evidence="8">Dethiobiotin synthase</fullName>
    </alternativeName>
</protein>
<evidence type="ECO:0000256" key="4">
    <source>
        <dbReference type="ARBA" id="ARBA00022741"/>
    </source>
</evidence>
<accession>A0A9D7E1T6</accession>
<dbReference type="InterPro" id="IPR027417">
    <property type="entry name" value="P-loop_NTPase"/>
</dbReference>
<comment type="cofactor">
    <cofactor evidence="8">
        <name>Mg(2+)</name>
        <dbReference type="ChEBI" id="CHEBI:18420"/>
    </cofactor>
</comment>
<feature type="binding site" evidence="8">
    <location>
        <begin position="177"/>
        <end position="178"/>
    </location>
    <ligand>
        <name>ATP</name>
        <dbReference type="ChEBI" id="CHEBI:30616"/>
    </ligand>
</feature>
<evidence type="ECO:0000256" key="6">
    <source>
        <dbReference type="ARBA" id="ARBA00022840"/>
    </source>
</evidence>
<dbReference type="PANTHER" id="PTHR43210">
    <property type="entry name" value="DETHIOBIOTIN SYNTHETASE"/>
    <property type="match status" value="1"/>
</dbReference>
<dbReference type="GO" id="GO:0005829">
    <property type="term" value="C:cytosol"/>
    <property type="evidence" value="ECO:0007669"/>
    <property type="project" value="TreeGrafter"/>
</dbReference>
<comment type="catalytic activity">
    <reaction evidence="8">
        <text>(7R,8S)-7,8-diammoniononanoate + CO2 + ATP = (4R,5S)-dethiobiotin + ADP + phosphate + 3 H(+)</text>
        <dbReference type="Rhea" id="RHEA:15805"/>
        <dbReference type="ChEBI" id="CHEBI:15378"/>
        <dbReference type="ChEBI" id="CHEBI:16526"/>
        <dbReference type="ChEBI" id="CHEBI:30616"/>
        <dbReference type="ChEBI" id="CHEBI:43474"/>
        <dbReference type="ChEBI" id="CHEBI:149469"/>
        <dbReference type="ChEBI" id="CHEBI:149473"/>
        <dbReference type="ChEBI" id="CHEBI:456216"/>
        <dbReference type="EC" id="6.3.3.3"/>
    </reaction>
</comment>
<comment type="caution">
    <text evidence="9">The sequence shown here is derived from an EMBL/GenBank/DDBJ whole genome shotgun (WGS) entry which is preliminary data.</text>
</comment>
<dbReference type="PIRSF" id="PIRSF006755">
    <property type="entry name" value="DTB_synth"/>
    <property type="match status" value="1"/>
</dbReference>
<feature type="binding site" evidence="8">
    <location>
        <position position="56"/>
    </location>
    <ligand>
        <name>Mg(2+)</name>
        <dbReference type="ChEBI" id="CHEBI:18420"/>
    </ligand>
</feature>
<dbReference type="GO" id="GO:0042803">
    <property type="term" value="F:protein homodimerization activity"/>
    <property type="evidence" value="ECO:0007669"/>
    <property type="project" value="UniProtKB-ARBA"/>
</dbReference>
<dbReference type="Pfam" id="PF13500">
    <property type="entry name" value="AAA_26"/>
    <property type="match status" value="1"/>
</dbReference>
<dbReference type="AlphaFoldDB" id="A0A9D7E1T6"/>
<dbReference type="GO" id="GO:0005524">
    <property type="term" value="F:ATP binding"/>
    <property type="evidence" value="ECO:0007669"/>
    <property type="project" value="UniProtKB-UniRule"/>
</dbReference>
<keyword evidence="1 8" id="KW-0963">Cytoplasm</keyword>
<keyword evidence="6 8" id="KW-0067">ATP-binding</keyword>
<dbReference type="EMBL" id="JADJEV010000005">
    <property type="protein sequence ID" value="MBK6974911.1"/>
    <property type="molecule type" value="Genomic_DNA"/>
</dbReference>
<comment type="function">
    <text evidence="8">Catalyzes a mechanistically unusual reaction, the ATP-dependent insertion of CO2 between the N7 and N8 nitrogen atoms of 7,8-diaminopelargonic acid (DAPA, also called 7,8-diammoniononanoate) to form a ureido ring.</text>
</comment>
<evidence type="ECO:0000256" key="5">
    <source>
        <dbReference type="ARBA" id="ARBA00022756"/>
    </source>
</evidence>
<feature type="binding site" evidence="8">
    <location>
        <position position="56"/>
    </location>
    <ligand>
        <name>ATP</name>
        <dbReference type="ChEBI" id="CHEBI:30616"/>
    </ligand>
</feature>
<keyword evidence="5 8" id="KW-0093">Biotin biosynthesis</keyword>
<keyword evidence="3 8" id="KW-0479">Metal-binding</keyword>
<keyword evidence="2 8" id="KW-0436">Ligase</keyword>
<dbReference type="InterPro" id="IPR004472">
    <property type="entry name" value="DTB_synth_BioD"/>
</dbReference>
<proteinExistence type="inferred from homology"/>
<organism evidence="9 10">
    <name type="scientific">Candidatus Methylophosphatis roskildensis</name>
    <dbReference type="NCBI Taxonomy" id="2899263"/>
    <lineage>
        <taxon>Bacteria</taxon>
        <taxon>Pseudomonadati</taxon>
        <taxon>Pseudomonadota</taxon>
        <taxon>Betaproteobacteria</taxon>
        <taxon>Nitrosomonadales</taxon>
        <taxon>Sterolibacteriaceae</taxon>
        <taxon>Candidatus Methylophosphatis</taxon>
    </lineage>
</organism>
<evidence type="ECO:0000313" key="10">
    <source>
        <dbReference type="Proteomes" id="UP000807785"/>
    </source>
</evidence>
<evidence type="ECO:0000256" key="3">
    <source>
        <dbReference type="ARBA" id="ARBA00022723"/>
    </source>
</evidence>
<evidence type="ECO:0000256" key="7">
    <source>
        <dbReference type="ARBA" id="ARBA00022842"/>
    </source>
</evidence>
<feature type="active site" evidence="8">
    <location>
        <position position="42"/>
    </location>
</feature>
<feature type="binding site" evidence="8">
    <location>
        <position position="21"/>
    </location>
    <ligand>
        <name>Mg(2+)</name>
        <dbReference type="ChEBI" id="CHEBI:18420"/>
    </ligand>
</feature>
<comment type="subunit">
    <text evidence="8">Homodimer.</text>
</comment>
<comment type="caution">
    <text evidence="8">Lacks conserved residue(s) required for the propagation of feature annotation.</text>
</comment>
<dbReference type="Proteomes" id="UP000807785">
    <property type="component" value="Unassembled WGS sequence"/>
</dbReference>
<feature type="binding site" evidence="8">
    <location>
        <begin position="17"/>
        <end position="22"/>
    </location>
    <ligand>
        <name>ATP</name>
        <dbReference type="ChEBI" id="CHEBI:30616"/>
    </ligand>
</feature>
<dbReference type="GO" id="GO:0009102">
    <property type="term" value="P:biotin biosynthetic process"/>
    <property type="evidence" value="ECO:0007669"/>
    <property type="project" value="UniProtKB-UniRule"/>
</dbReference>
<comment type="pathway">
    <text evidence="8">Cofactor biosynthesis; biotin biosynthesis; biotin from 7,8-diaminononanoate: step 1/2.</text>
</comment>
<dbReference type="GO" id="GO:0004141">
    <property type="term" value="F:dethiobiotin synthase activity"/>
    <property type="evidence" value="ECO:0007669"/>
    <property type="project" value="UniProtKB-UniRule"/>
</dbReference>
<dbReference type="CDD" id="cd03109">
    <property type="entry name" value="DTBS"/>
    <property type="match status" value="1"/>
</dbReference>
<feature type="binding site" evidence="8">
    <location>
        <begin position="117"/>
        <end position="120"/>
    </location>
    <ligand>
        <name>ATP</name>
        <dbReference type="ChEBI" id="CHEBI:30616"/>
    </ligand>
</feature>
<keyword evidence="4 8" id="KW-0547">Nucleotide-binding</keyword>
<gene>
    <name evidence="8 9" type="primary">bioD</name>
    <name evidence="9" type="ORF">IPH26_18930</name>
</gene>
<evidence type="ECO:0000313" key="9">
    <source>
        <dbReference type="EMBL" id="MBK6974911.1"/>
    </source>
</evidence>
<feature type="binding site" evidence="8">
    <location>
        <position position="117"/>
    </location>
    <ligand>
        <name>Mg(2+)</name>
        <dbReference type="ChEBI" id="CHEBI:18420"/>
    </ligand>
</feature>
<dbReference type="SUPFAM" id="SSF52540">
    <property type="entry name" value="P-loop containing nucleoside triphosphate hydrolases"/>
    <property type="match status" value="1"/>
</dbReference>
<reference evidence="9" key="1">
    <citation type="submission" date="2020-10" db="EMBL/GenBank/DDBJ databases">
        <title>Connecting structure to function with the recovery of over 1000 high-quality activated sludge metagenome-assembled genomes encoding full-length rRNA genes using long-read sequencing.</title>
        <authorList>
            <person name="Singleton C.M."/>
            <person name="Petriglieri F."/>
            <person name="Kristensen J.M."/>
            <person name="Kirkegaard R.H."/>
            <person name="Michaelsen T.Y."/>
            <person name="Andersen M.H."/>
            <person name="Karst S.M."/>
            <person name="Dueholm M.S."/>
            <person name="Nielsen P.H."/>
            <person name="Albertsen M."/>
        </authorList>
    </citation>
    <scope>NUCLEOTIDE SEQUENCE</scope>
    <source>
        <strain evidence="9">Bjer_18-Q3-R1-45_BAT3C.347</strain>
    </source>
</reference>
<dbReference type="PANTHER" id="PTHR43210:SF5">
    <property type="entry name" value="DETHIOBIOTIN SYNTHETASE"/>
    <property type="match status" value="1"/>
</dbReference>
<evidence type="ECO:0000256" key="8">
    <source>
        <dbReference type="HAMAP-Rule" id="MF_00336"/>
    </source>
</evidence>
<dbReference type="HAMAP" id="MF_00336">
    <property type="entry name" value="BioD"/>
    <property type="match status" value="1"/>
</dbReference>
<dbReference type="NCBIfam" id="TIGR00347">
    <property type="entry name" value="bioD"/>
    <property type="match status" value="1"/>
</dbReference>
<keyword evidence="7 8" id="KW-0460">Magnesium</keyword>
<name>A0A9D7E1T6_9PROT</name>